<dbReference type="EMBL" id="KZ559129">
    <property type="protein sequence ID" value="PLB39427.1"/>
    <property type="molecule type" value="Genomic_DNA"/>
</dbReference>
<dbReference type="InterPro" id="IPR001128">
    <property type="entry name" value="Cyt_P450"/>
</dbReference>
<evidence type="ECO:0000259" key="10">
    <source>
        <dbReference type="PROSITE" id="PS51186"/>
    </source>
</evidence>
<keyword evidence="5" id="KW-0560">Oxidoreductase</keyword>
<dbReference type="AlphaFoldDB" id="A0A2I2FFM4"/>
<dbReference type="InterPro" id="IPR036396">
    <property type="entry name" value="Cyt_P450_sf"/>
</dbReference>
<dbReference type="CDD" id="cd04301">
    <property type="entry name" value="NAT_SF"/>
    <property type="match status" value="1"/>
</dbReference>
<dbReference type="InterPro" id="IPR016181">
    <property type="entry name" value="Acyl_CoA_acyltransferase"/>
</dbReference>
<evidence type="ECO:0000256" key="5">
    <source>
        <dbReference type="ARBA" id="ARBA00023002"/>
    </source>
</evidence>
<keyword evidence="6" id="KW-0408">Iron</keyword>
<dbReference type="SUPFAM" id="SSF55729">
    <property type="entry name" value="Acyl-CoA N-acyltransferases (Nat)"/>
    <property type="match status" value="1"/>
</dbReference>
<feature type="signal peptide" evidence="9">
    <location>
        <begin position="1"/>
        <end position="21"/>
    </location>
</feature>
<dbReference type="Gene3D" id="3.40.630.30">
    <property type="match status" value="1"/>
</dbReference>
<dbReference type="InterPro" id="IPR050364">
    <property type="entry name" value="Cytochrome_P450_fung"/>
</dbReference>
<evidence type="ECO:0000256" key="8">
    <source>
        <dbReference type="SAM" id="MobiDB-lite"/>
    </source>
</evidence>
<dbReference type="GO" id="GO:0020037">
    <property type="term" value="F:heme binding"/>
    <property type="evidence" value="ECO:0007669"/>
    <property type="project" value="InterPro"/>
</dbReference>
<dbReference type="InterPro" id="IPR000182">
    <property type="entry name" value="GNAT_dom"/>
</dbReference>
<keyword evidence="4" id="KW-0479">Metal-binding</keyword>
<dbReference type="GeneID" id="36522103"/>
<keyword evidence="3" id="KW-0349">Heme</keyword>
<evidence type="ECO:0000313" key="11">
    <source>
        <dbReference type="EMBL" id="PLB39427.1"/>
    </source>
</evidence>
<evidence type="ECO:0000256" key="3">
    <source>
        <dbReference type="ARBA" id="ARBA00022617"/>
    </source>
</evidence>
<feature type="compositionally biased region" description="Low complexity" evidence="8">
    <location>
        <begin position="473"/>
        <end position="502"/>
    </location>
</feature>
<sequence>MLTLSSIILLALACAWFTLRSRRNRRHSPPLPPGPNILTAHLAGPTNYAAFTKWTRQYGPIVSANIGTKTYVILGTRRAVQDLLEKRGNIYSSRAPSVLLDRYLHKGLAAAFMPYGPEWRLNRRLHASVLNVRAVDMYRGLQDSQSRVLMRGLLSSSDFGSAFHNYTADLMFTLAFGKGRGKGKDDADHRRIEQINEMATFVLQGASTMGVLLELFPFLDVLPQGLIMRWRAQAAIIHEKTKRVYSECCRSALEATDCWNWAREITSTQRKAAGAETTLLRDDDALSYSIGELYVAGVHTTRMVLEIVVLAALRYPDTVRQAQAELDAVVGEERMPDFTDLDADGLPYIRAFVCEALRWKPISPIAVPHAVIQDDEYMGYRIPRGATVIANQYAMNMDEEVWGDPGVFRPEREEEKMSNFHLTPIDLNDPFQFTELAHQRRLCGWDYDPATLTTWKQRQTDGLKVLFWIVTSSTSSSTPSRPSSSNTPTPTDADTSTQTPPTIRSGHISLEPTSTPKIFSLKTLFIHPTHRRSGTGRRAMQLIEKEASARGAQWLELTALSKRYVYEPEWRGIWETKFGVAPPAFSVQEWYEGMGFVVWKEEPVTEERGLDGEVVFLWEAFMRKRL</sequence>
<evidence type="ECO:0000313" key="12">
    <source>
        <dbReference type="Proteomes" id="UP000234585"/>
    </source>
</evidence>
<dbReference type="PANTHER" id="PTHR46300">
    <property type="entry name" value="P450, PUTATIVE (EUROFUNG)-RELATED-RELATED"/>
    <property type="match status" value="1"/>
</dbReference>
<comment type="cofactor">
    <cofactor evidence="1">
        <name>heme</name>
        <dbReference type="ChEBI" id="CHEBI:30413"/>
    </cofactor>
</comment>
<dbReference type="GO" id="GO:0016705">
    <property type="term" value="F:oxidoreductase activity, acting on paired donors, with incorporation or reduction of molecular oxygen"/>
    <property type="evidence" value="ECO:0007669"/>
    <property type="project" value="InterPro"/>
</dbReference>
<keyword evidence="12" id="KW-1185">Reference proteome</keyword>
<name>A0A2I2FFM4_ASPCN</name>
<dbReference type="Proteomes" id="UP000234585">
    <property type="component" value="Unassembled WGS sequence"/>
</dbReference>
<evidence type="ECO:0000256" key="9">
    <source>
        <dbReference type="SAM" id="SignalP"/>
    </source>
</evidence>
<keyword evidence="9" id="KW-0732">Signal</keyword>
<dbReference type="GO" id="GO:0016747">
    <property type="term" value="F:acyltransferase activity, transferring groups other than amino-acyl groups"/>
    <property type="evidence" value="ECO:0007669"/>
    <property type="project" value="InterPro"/>
</dbReference>
<gene>
    <name evidence="11" type="ORF">BDW47DRAFT_116516</name>
</gene>
<keyword evidence="7" id="KW-0503">Monooxygenase</keyword>
<dbReference type="PROSITE" id="PS51186">
    <property type="entry name" value="GNAT"/>
    <property type="match status" value="1"/>
</dbReference>
<dbReference type="Pfam" id="PF00067">
    <property type="entry name" value="p450"/>
    <property type="match status" value="1"/>
</dbReference>
<comment type="similarity">
    <text evidence="2">Belongs to the cytochrome P450 family.</text>
</comment>
<reference evidence="11 12" key="1">
    <citation type="submission" date="2017-12" db="EMBL/GenBank/DDBJ databases">
        <authorList>
            <consortium name="DOE Joint Genome Institute"/>
            <person name="Haridas S."/>
            <person name="Kjaerbolling I."/>
            <person name="Vesth T.C."/>
            <person name="Frisvad J.C."/>
            <person name="Nybo J.L."/>
            <person name="Theobald S."/>
            <person name="Kuo A."/>
            <person name="Bowyer P."/>
            <person name="Matsuda Y."/>
            <person name="Mondo S."/>
            <person name="Lyhne E.K."/>
            <person name="Kogle M.E."/>
            <person name="Clum A."/>
            <person name="Lipzen A."/>
            <person name="Salamov A."/>
            <person name="Ngan C.Y."/>
            <person name="Daum C."/>
            <person name="Chiniquy J."/>
            <person name="Barry K."/>
            <person name="LaButti K."/>
            <person name="Simmons B.A."/>
            <person name="Magnuson J.K."/>
            <person name="Mortensen U.H."/>
            <person name="Larsen T.O."/>
            <person name="Grigoriev I.V."/>
            <person name="Baker S.E."/>
            <person name="Andersen M.R."/>
            <person name="Nordberg H.P."/>
            <person name="Cantor M.N."/>
            <person name="Hua S.X."/>
        </authorList>
    </citation>
    <scope>NUCLEOTIDE SEQUENCE [LARGE SCALE GENOMIC DNA]</scope>
    <source>
        <strain evidence="11 12">CBS 102.13</strain>
    </source>
</reference>
<feature type="domain" description="N-acetyltransferase" evidence="10">
    <location>
        <begin position="506"/>
        <end position="605"/>
    </location>
</feature>
<dbReference type="PANTHER" id="PTHR46300:SF1">
    <property type="entry name" value="P450, PUTATIVE (EUROFUNG)-RELATED"/>
    <property type="match status" value="1"/>
</dbReference>
<dbReference type="GO" id="GO:0005506">
    <property type="term" value="F:iron ion binding"/>
    <property type="evidence" value="ECO:0007669"/>
    <property type="project" value="InterPro"/>
</dbReference>
<evidence type="ECO:0000256" key="1">
    <source>
        <dbReference type="ARBA" id="ARBA00001971"/>
    </source>
</evidence>
<accession>A0A2I2FFM4</accession>
<dbReference type="RefSeq" id="XP_024673439.1">
    <property type="nucleotide sequence ID" value="XM_024814943.1"/>
</dbReference>
<dbReference type="SUPFAM" id="SSF48264">
    <property type="entry name" value="Cytochrome P450"/>
    <property type="match status" value="1"/>
</dbReference>
<dbReference type="OrthoDB" id="1470350at2759"/>
<dbReference type="PRINTS" id="PR00463">
    <property type="entry name" value="EP450I"/>
</dbReference>
<evidence type="ECO:0000256" key="4">
    <source>
        <dbReference type="ARBA" id="ARBA00022723"/>
    </source>
</evidence>
<feature type="chain" id="PRO_5014169791" evidence="9">
    <location>
        <begin position="22"/>
        <end position="626"/>
    </location>
</feature>
<feature type="region of interest" description="Disordered" evidence="8">
    <location>
        <begin position="473"/>
        <end position="513"/>
    </location>
</feature>
<organism evidence="11 12">
    <name type="scientific">Aspergillus candidus</name>
    <dbReference type="NCBI Taxonomy" id="41067"/>
    <lineage>
        <taxon>Eukaryota</taxon>
        <taxon>Fungi</taxon>
        <taxon>Dikarya</taxon>
        <taxon>Ascomycota</taxon>
        <taxon>Pezizomycotina</taxon>
        <taxon>Eurotiomycetes</taxon>
        <taxon>Eurotiomycetidae</taxon>
        <taxon>Eurotiales</taxon>
        <taxon>Aspergillaceae</taxon>
        <taxon>Aspergillus</taxon>
        <taxon>Aspergillus subgen. Circumdati</taxon>
    </lineage>
</organism>
<evidence type="ECO:0000256" key="2">
    <source>
        <dbReference type="ARBA" id="ARBA00010617"/>
    </source>
</evidence>
<dbReference type="InterPro" id="IPR002401">
    <property type="entry name" value="Cyt_P450_E_grp-I"/>
</dbReference>
<proteinExistence type="inferred from homology"/>
<dbReference type="STRING" id="41067.A0A2I2FFM4"/>
<evidence type="ECO:0000256" key="7">
    <source>
        <dbReference type="ARBA" id="ARBA00023033"/>
    </source>
</evidence>
<evidence type="ECO:0000256" key="6">
    <source>
        <dbReference type="ARBA" id="ARBA00023004"/>
    </source>
</evidence>
<protein>
    <submittedName>
        <fullName evidence="11">Cytochrome P450</fullName>
    </submittedName>
</protein>
<dbReference type="Gene3D" id="1.10.630.10">
    <property type="entry name" value="Cytochrome P450"/>
    <property type="match status" value="1"/>
</dbReference>
<dbReference type="GO" id="GO:0004497">
    <property type="term" value="F:monooxygenase activity"/>
    <property type="evidence" value="ECO:0007669"/>
    <property type="project" value="UniProtKB-KW"/>
</dbReference>